<evidence type="ECO:0000313" key="3">
    <source>
        <dbReference type="Proteomes" id="UP000288216"/>
    </source>
</evidence>
<dbReference type="Pfam" id="PF15173">
    <property type="entry name" value="FAM180"/>
    <property type="match status" value="1"/>
</dbReference>
<evidence type="ECO:0008006" key="4">
    <source>
        <dbReference type="Google" id="ProtNLM"/>
    </source>
</evidence>
<keyword evidence="3" id="KW-1185">Reference proteome</keyword>
<feature type="chain" id="PRO_5019186038" description="Globin family profile domain-containing protein" evidence="1">
    <location>
        <begin position="19"/>
        <end position="172"/>
    </location>
</feature>
<name>A0A401NYF7_SCYTO</name>
<gene>
    <name evidence="2" type="ORF">scyTo_0007804</name>
</gene>
<comment type="caution">
    <text evidence="2">The sequence shown here is derived from an EMBL/GenBank/DDBJ whole genome shotgun (WGS) entry which is preliminary data.</text>
</comment>
<organism evidence="2 3">
    <name type="scientific">Scyliorhinus torazame</name>
    <name type="common">Cloudy catshark</name>
    <name type="synonym">Catulus torazame</name>
    <dbReference type="NCBI Taxonomy" id="75743"/>
    <lineage>
        <taxon>Eukaryota</taxon>
        <taxon>Metazoa</taxon>
        <taxon>Chordata</taxon>
        <taxon>Craniata</taxon>
        <taxon>Vertebrata</taxon>
        <taxon>Chondrichthyes</taxon>
        <taxon>Elasmobranchii</taxon>
        <taxon>Galeomorphii</taxon>
        <taxon>Galeoidea</taxon>
        <taxon>Carcharhiniformes</taxon>
        <taxon>Scyliorhinidae</taxon>
        <taxon>Scyliorhinus</taxon>
    </lineage>
</organism>
<dbReference type="InterPro" id="IPR029170">
    <property type="entry name" value="FAM180"/>
</dbReference>
<dbReference type="PANTHER" id="PTHR34034">
    <property type="entry name" value="PROTEIN FAM180A-RELATED"/>
    <property type="match status" value="1"/>
</dbReference>
<evidence type="ECO:0000256" key="1">
    <source>
        <dbReference type="SAM" id="SignalP"/>
    </source>
</evidence>
<protein>
    <recommendedName>
        <fullName evidence="4">Globin family profile domain-containing protein</fullName>
    </recommendedName>
</protein>
<sequence>MAVRVVKSLMICLSFAVGLCTVHRLKNDADRIWGPRNKTPVVFHRDVGDTFLMYEFLLGGLTIDDKNTVHLNDEELSSMRSANVFHSIMNAHVPKTPSTIRKRLSNLPSSGESFEMDTFEQLLLASVYTAHRAWNSDLTERQAWGDRFCHLVAALTHDLSGKVVRCSSAQTK</sequence>
<dbReference type="Proteomes" id="UP000288216">
    <property type="component" value="Unassembled WGS sequence"/>
</dbReference>
<feature type="signal peptide" evidence="1">
    <location>
        <begin position="1"/>
        <end position="18"/>
    </location>
</feature>
<evidence type="ECO:0000313" key="2">
    <source>
        <dbReference type="EMBL" id="GCB65901.1"/>
    </source>
</evidence>
<accession>A0A401NYF7</accession>
<dbReference type="OMA" id="VKSLMIC"/>
<dbReference type="EMBL" id="BFAA01002889">
    <property type="protein sequence ID" value="GCB65901.1"/>
    <property type="molecule type" value="Genomic_DNA"/>
</dbReference>
<dbReference type="PANTHER" id="PTHR34034:SF1">
    <property type="entry name" value="PROTEIN FAM180B"/>
    <property type="match status" value="1"/>
</dbReference>
<reference evidence="2 3" key="1">
    <citation type="journal article" date="2018" name="Nat. Ecol. Evol.">
        <title>Shark genomes provide insights into elasmobranch evolution and the origin of vertebrates.</title>
        <authorList>
            <person name="Hara Y"/>
            <person name="Yamaguchi K"/>
            <person name="Onimaru K"/>
            <person name="Kadota M"/>
            <person name="Koyanagi M"/>
            <person name="Keeley SD"/>
            <person name="Tatsumi K"/>
            <person name="Tanaka K"/>
            <person name="Motone F"/>
            <person name="Kageyama Y"/>
            <person name="Nozu R"/>
            <person name="Adachi N"/>
            <person name="Nishimura O"/>
            <person name="Nakagawa R"/>
            <person name="Tanegashima C"/>
            <person name="Kiyatake I"/>
            <person name="Matsumoto R"/>
            <person name="Murakumo K"/>
            <person name="Nishida K"/>
            <person name="Terakita A"/>
            <person name="Kuratani S"/>
            <person name="Sato K"/>
            <person name="Hyodo S Kuraku.S."/>
        </authorList>
    </citation>
    <scope>NUCLEOTIDE SEQUENCE [LARGE SCALE GENOMIC DNA]</scope>
</reference>
<dbReference type="AlphaFoldDB" id="A0A401NYF7"/>
<keyword evidence="1" id="KW-0732">Signal</keyword>
<proteinExistence type="predicted"/>
<dbReference type="OrthoDB" id="8935082at2759"/>